<reference evidence="5" key="1">
    <citation type="journal article" date="2021" name="Sci. Rep.">
        <title>Diploid genomic architecture of Nitzschia inconspicua, an elite biomass production diatom.</title>
        <authorList>
            <person name="Oliver A."/>
            <person name="Podell S."/>
            <person name="Pinowska A."/>
            <person name="Traller J.C."/>
            <person name="Smith S.R."/>
            <person name="McClure R."/>
            <person name="Beliaev A."/>
            <person name="Bohutskyi P."/>
            <person name="Hill E.A."/>
            <person name="Rabines A."/>
            <person name="Zheng H."/>
            <person name="Allen L.Z."/>
            <person name="Kuo A."/>
            <person name="Grigoriev I.V."/>
            <person name="Allen A.E."/>
            <person name="Hazlebeck D."/>
            <person name="Allen E.E."/>
        </authorList>
    </citation>
    <scope>NUCLEOTIDE SEQUENCE</scope>
    <source>
        <strain evidence="5">Hildebrandi</strain>
    </source>
</reference>
<reference evidence="5" key="2">
    <citation type="submission" date="2021-04" db="EMBL/GenBank/DDBJ databases">
        <authorList>
            <person name="Podell S."/>
        </authorList>
    </citation>
    <scope>NUCLEOTIDE SEQUENCE</scope>
    <source>
        <strain evidence="5">Hildebrandi</strain>
    </source>
</reference>
<dbReference type="InterPro" id="IPR039883">
    <property type="entry name" value="Fcf2/DNTTIP2"/>
</dbReference>
<name>A0A9K3KR45_9STRA</name>
<dbReference type="PANTHER" id="PTHR21686:SF12">
    <property type="entry name" value="DEOXYNUCLEOTIDYLTRANSFERASE TERMINAL-INTERACTING PROTEIN 2"/>
    <property type="match status" value="1"/>
</dbReference>
<feature type="compositionally biased region" description="Basic and acidic residues" evidence="3">
    <location>
        <begin position="114"/>
        <end position="129"/>
    </location>
</feature>
<accession>A0A9K3KR45</accession>
<feature type="region of interest" description="Disordered" evidence="3">
    <location>
        <begin position="1"/>
        <end position="169"/>
    </location>
</feature>
<feature type="compositionally biased region" description="Low complexity" evidence="3">
    <location>
        <begin position="10"/>
        <end position="26"/>
    </location>
</feature>
<feature type="compositionally biased region" description="Basic and acidic residues" evidence="3">
    <location>
        <begin position="345"/>
        <end position="364"/>
    </location>
</feature>
<evidence type="ECO:0000256" key="3">
    <source>
        <dbReference type="SAM" id="MobiDB-lite"/>
    </source>
</evidence>
<feature type="compositionally biased region" description="Polar residues" evidence="3">
    <location>
        <begin position="96"/>
        <end position="108"/>
    </location>
</feature>
<feature type="region of interest" description="Disordered" evidence="3">
    <location>
        <begin position="330"/>
        <end position="374"/>
    </location>
</feature>
<comment type="subcellular location">
    <subcellularLocation>
        <location evidence="1">Nucleus</location>
        <location evidence="1">Nucleolus</location>
    </subcellularLocation>
</comment>
<dbReference type="Proteomes" id="UP000693970">
    <property type="component" value="Unassembled WGS sequence"/>
</dbReference>
<evidence type="ECO:0000256" key="2">
    <source>
        <dbReference type="ARBA" id="ARBA00023242"/>
    </source>
</evidence>
<dbReference type="PANTHER" id="PTHR21686">
    <property type="entry name" value="DEOXYNUCLEOTIDYLTRANSFERASE TERMINAL-INTERACTING PROTEIN 2"/>
    <property type="match status" value="1"/>
</dbReference>
<keyword evidence="6" id="KW-1185">Reference proteome</keyword>
<dbReference type="OrthoDB" id="427886at2759"/>
<gene>
    <name evidence="5" type="ORF">IV203_016721</name>
</gene>
<evidence type="ECO:0000256" key="1">
    <source>
        <dbReference type="ARBA" id="ARBA00004604"/>
    </source>
</evidence>
<proteinExistence type="predicted"/>
<dbReference type="AlphaFoldDB" id="A0A9K3KR45"/>
<feature type="compositionally biased region" description="Polar residues" evidence="3">
    <location>
        <begin position="34"/>
        <end position="64"/>
    </location>
</feature>
<protein>
    <submittedName>
        <fullName evidence="5">Fcf2 pre-rRNA processing</fullName>
    </submittedName>
</protein>
<evidence type="ECO:0000259" key="4">
    <source>
        <dbReference type="Pfam" id="PF08698"/>
    </source>
</evidence>
<dbReference type="InterPro" id="IPR014810">
    <property type="entry name" value="Fcf2_C"/>
</dbReference>
<keyword evidence="2" id="KW-0539">Nucleus</keyword>
<evidence type="ECO:0000313" key="5">
    <source>
        <dbReference type="EMBL" id="KAG7348016.1"/>
    </source>
</evidence>
<organism evidence="5 6">
    <name type="scientific">Nitzschia inconspicua</name>
    <dbReference type="NCBI Taxonomy" id="303405"/>
    <lineage>
        <taxon>Eukaryota</taxon>
        <taxon>Sar</taxon>
        <taxon>Stramenopiles</taxon>
        <taxon>Ochrophyta</taxon>
        <taxon>Bacillariophyta</taxon>
        <taxon>Bacillariophyceae</taxon>
        <taxon>Bacillariophycidae</taxon>
        <taxon>Bacillariales</taxon>
        <taxon>Bacillariaceae</taxon>
        <taxon>Nitzschia</taxon>
    </lineage>
</organism>
<feature type="compositionally biased region" description="Acidic residues" evidence="3">
    <location>
        <begin position="130"/>
        <end position="144"/>
    </location>
</feature>
<evidence type="ECO:0000313" key="6">
    <source>
        <dbReference type="Proteomes" id="UP000693970"/>
    </source>
</evidence>
<feature type="domain" description="Fcf2 pre-rRNA processing C-terminal" evidence="4">
    <location>
        <begin position="258"/>
        <end position="348"/>
    </location>
</feature>
<dbReference type="GO" id="GO:0005730">
    <property type="term" value="C:nucleolus"/>
    <property type="evidence" value="ECO:0007669"/>
    <property type="project" value="UniProtKB-SubCell"/>
</dbReference>
<comment type="caution">
    <text evidence="5">The sequence shown here is derived from an EMBL/GenBank/DDBJ whole genome shotgun (WGS) entry which is preliminary data.</text>
</comment>
<dbReference type="Pfam" id="PF08698">
    <property type="entry name" value="Fcf2"/>
    <property type="match status" value="1"/>
</dbReference>
<dbReference type="GO" id="GO:0003723">
    <property type="term" value="F:RNA binding"/>
    <property type="evidence" value="ECO:0007669"/>
    <property type="project" value="TreeGrafter"/>
</dbReference>
<feature type="compositionally biased region" description="Basic residues" evidence="3">
    <location>
        <begin position="365"/>
        <end position="374"/>
    </location>
</feature>
<sequence length="374" mass="41981">MVSTRRRTRSLSNSSDRSGQAKTTTTTRRRRTRSLSNAEPSSSKHSATLSAGTSKPEQRQQGHTRSLPREKEGNVVKETASLKVMDEAPGPEQSADPETQPQTKSIDTTGPEETAERSKGKRGDGKDIRDDTDEDSDSENDHDDNDGKLEIQPMQVAKQFSKVSRQPKEKNALTHLIPGYTAPMKLLSSSLDKFRPAGGIRELQKRAERTDASTKDFVLEATSKHTQAMSTSERGLLPKAYTTAYSSFKRGTKRPPDTSAGKGWFGMTPTPLTEEVKTDLAVIRNRTYLDPKRFYKSADKHHRVVQVGTVVEGASEYFSSRLTKKERRSNFTDEIMADPASSDYAKNKFKEMSREKTRQAELRKQKPKKARKFY</sequence>
<dbReference type="GO" id="GO:0006396">
    <property type="term" value="P:RNA processing"/>
    <property type="evidence" value="ECO:0007669"/>
    <property type="project" value="TreeGrafter"/>
</dbReference>
<dbReference type="EMBL" id="JAGRRH010000020">
    <property type="protein sequence ID" value="KAG7348016.1"/>
    <property type="molecule type" value="Genomic_DNA"/>
</dbReference>